<dbReference type="Proteomes" id="UP001151760">
    <property type="component" value="Unassembled WGS sequence"/>
</dbReference>
<accession>A0ABQ5BP56</accession>
<sequence>MQLTLDAYLLPHLFTSWSDLGTTSLVTLTEDKEYYLEHPIPAAPVAQPGEQIPPEDLAAHAAWVKGQKEVAVLMLLTIDLLIIQRNLDLLGDYDMLQETLKALVSKTKLTGTSADCERFHTCKHGRRAQAVSIPLNELLSCLCGMKIRCQRKMLILTFIAIRAGRVQKDQKNKKPHIKLVEEVKGSGQWRRVYGEVRKLMVGIPGALVVLWAHGHRAAEQNYIRLLLSCGTVVLDTLARNALKLQHDGLLISLTLTSIEDTQRKTNGDISFYSPAEYKSVCCSELLSSVESSSWILKAKWECGKDLEEIQGEDDKLLL</sequence>
<comment type="caution">
    <text evidence="1">The sequence shown here is derived from an EMBL/GenBank/DDBJ whole genome shotgun (WGS) entry which is preliminary data.</text>
</comment>
<evidence type="ECO:0000313" key="1">
    <source>
        <dbReference type="EMBL" id="GJT15582.1"/>
    </source>
</evidence>
<reference evidence="1" key="2">
    <citation type="submission" date="2022-01" db="EMBL/GenBank/DDBJ databases">
        <authorList>
            <person name="Yamashiro T."/>
            <person name="Shiraishi A."/>
            <person name="Satake H."/>
            <person name="Nakayama K."/>
        </authorList>
    </citation>
    <scope>NUCLEOTIDE SEQUENCE</scope>
</reference>
<keyword evidence="2" id="KW-1185">Reference proteome</keyword>
<proteinExistence type="predicted"/>
<organism evidence="1 2">
    <name type="scientific">Tanacetum coccineum</name>
    <dbReference type="NCBI Taxonomy" id="301880"/>
    <lineage>
        <taxon>Eukaryota</taxon>
        <taxon>Viridiplantae</taxon>
        <taxon>Streptophyta</taxon>
        <taxon>Embryophyta</taxon>
        <taxon>Tracheophyta</taxon>
        <taxon>Spermatophyta</taxon>
        <taxon>Magnoliopsida</taxon>
        <taxon>eudicotyledons</taxon>
        <taxon>Gunneridae</taxon>
        <taxon>Pentapetalae</taxon>
        <taxon>asterids</taxon>
        <taxon>campanulids</taxon>
        <taxon>Asterales</taxon>
        <taxon>Asteraceae</taxon>
        <taxon>Asteroideae</taxon>
        <taxon>Anthemideae</taxon>
        <taxon>Anthemidinae</taxon>
        <taxon>Tanacetum</taxon>
    </lineage>
</organism>
<dbReference type="EMBL" id="BQNB010013407">
    <property type="protein sequence ID" value="GJT15582.1"/>
    <property type="molecule type" value="Genomic_DNA"/>
</dbReference>
<name>A0ABQ5BP56_9ASTR</name>
<evidence type="ECO:0000313" key="2">
    <source>
        <dbReference type="Proteomes" id="UP001151760"/>
    </source>
</evidence>
<gene>
    <name evidence="1" type="ORF">Tco_0874288</name>
</gene>
<reference evidence="1" key="1">
    <citation type="journal article" date="2022" name="Int. J. Mol. Sci.">
        <title>Draft Genome of Tanacetum Coccineum: Genomic Comparison of Closely Related Tanacetum-Family Plants.</title>
        <authorList>
            <person name="Yamashiro T."/>
            <person name="Shiraishi A."/>
            <person name="Nakayama K."/>
            <person name="Satake H."/>
        </authorList>
    </citation>
    <scope>NUCLEOTIDE SEQUENCE</scope>
</reference>
<protein>
    <submittedName>
        <fullName evidence="1">Uncharacterized protein</fullName>
    </submittedName>
</protein>